<evidence type="ECO:0000313" key="3">
    <source>
        <dbReference type="EMBL" id="MDQ0474716.1"/>
    </source>
</evidence>
<protein>
    <submittedName>
        <fullName evidence="3">Glyoxylase-like metal-dependent hydrolase (Beta-lactamase superfamily II)</fullName>
    </submittedName>
</protein>
<sequence length="248" mass="27123">MTSLATIPAEAWYEAIPFADGVALVHEPWVPPFFRCNMWLIHGRDRDLLIDAGLGAVPLRRHVPALSGRPLTLLLSHTHFDHIGAAAEFEERLAHPVEAPILARPTNAATLFADYASGSGDAQMFLGLPPGWDARAYRIEPAPATALVEDGDRIDLGDRTLTVLHTPGHSPGHVSLWEEKTGTLFAQDVVYDGPLVDDCYHSDIAVYVATLKRLRSLQPRIVHGGHFASFGPTRFRQLIDAYVQAKGG</sequence>
<dbReference type="Pfam" id="PF00753">
    <property type="entry name" value="Lactamase_B"/>
    <property type="match status" value="1"/>
</dbReference>
<organism evidence="3 4">
    <name type="scientific">Labrys wisconsinensis</name>
    <dbReference type="NCBI Taxonomy" id="425677"/>
    <lineage>
        <taxon>Bacteria</taxon>
        <taxon>Pseudomonadati</taxon>
        <taxon>Pseudomonadota</taxon>
        <taxon>Alphaproteobacteria</taxon>
        <taxon>Hyphomicrobiales</taxon>
        <taxon>Xanthobacteraceae</taxon>
        <taxon>Labrys</taxon>
    </lineage>
</organism>
<comment type="caution">
    <text evidence="3">The sequence shown here is derived from an EMBL/GenBank/DDBJ whole genome shotgun (WGS) entry which is preliminary data.</text>
</comment>
<feature type="domain" description="Metallo-beta-lactamase" evidence="2">
    <location>
        <begin position="35"/>
        <end position="226"/>
    </location>
</feature>
<dbReference type="SUPFAM" id="SSF56281">
    <property type="entry name" value="Metallo-hydrolase/oxidoreductase"/>
    <property type="match status" value="1"/>
</dbReference>
<dbReference type="InterPro" id="IPR001279">
    <property type="entry name" value="Metallo-B-lactamas"/>
</dbReference>
<dbReference type="SMART" id="SM00849">
    <property type="entry name" value="Lactamase_B"/>
    <property type="match status" value="1"/>
</dbReference>
<comment type="similarity">
    <text evidence="1">Belongs to the metallo-beta-lactamase superfamily. Class-B beta-lactamase family.</text>
</comment>
<evidence type="ECO:0000256" key="1">
    <source>
        <dbReference type="ARBA" id="ARBA00005250"/>
    </source>
</evidence>
<dbReference type="Proteomes" id="UP001242480">
    <property type="component" value="Unassembled WGS sequence"/>
</dbReference>
<keyword evidence="4" id="KW-1185">Reference proteome</keyword>
<dbReference type="Gene3D" id="3.60.15.10">
    <property type="entry name" value="Ribonuclease Z/Hydroxyacylglutathione hydrolase-like"/>
    <property type="match status" value="1"/>
</dbReference>
<dbReference type="PANTHER" id="PTHR42951">
    <property type="entry name" value="METALLO-BETA-LACTAMASE DOMAIN-CONTAINING"/>
    <property type="match status" value="1"/>
</dbReference>
<dbReference type="EMBL" id="JAUSVX010000025">
    <property type="protein sequence ID" value="MDQ0474716.1"/>
    <property type="molecule type" value="Genomic_DNA"/>
</dbReference>
<name>A0ABU0JK92_9HYPH</name>
<dbReference type="InterPro" id="IPR050855">
    <property type="entry name" value="NDM-1-like"/>
</dbReference>
<dbReference type="InterPro" id="IPR036866">
    <property type="entry name" value="RibonucZ/Hydroxyglut_hydro"/>
</dbReference>
<dbReference type="CDD" id="cd07712">
    <property type="entry name" value="MBLAC2-like_MBL-fold"/>
    <property type="match status" value="1"/>
</dbReference>
<dbReference type="PANTHER" id="PTHR42951:SF4">
    <property type="entry name" value="ACYL-COENZYME A THIOESTERASE MBLAC2"/>
    <property type="match status" value="1"/>
</dbReference>
<evidence type="ECO:0000313" key="4">
    <source>
        <dbReference type="Proteomes" id="UP001242480"/>
    </source>
</evidence>
<reference evidence="3 4" key="1">
    <citation type="submission" date="2023-07" db="EMBL/GenBank/DDBJ databases">
        <title>Genomic Encyclopedia of Type Strains, Phase IV (KMG-IV): sequencing the most valuable type-strain genomes for metagenomic binning, comparative biology and taxonomic classification.</title>
        <authorList>
            <person name="Goeker M."/>
        </authorList>
    </citation>
    <scope>NUCLEOTIDE SEQUENCE [LARGE SCALE GENOMIC DNA]</scope>
    <source>
        <strain evidence="3 4">DSM 19619</strain>
    </source>
</reference>
<proteinExistence type="inferred from homology"/>
<evidence type="ECO:0000259" key="2">
    <source>
        <dbReference type="SMART" id="SM00849"/>
    </source>
</evidence>
<accession>A0ABU0JK92</accession>
<gene>
    <name evidence="3" type="ORF">QO011_007757</name>
</gene>
<dbReference type="RefSeq" id="WP_307284807.1">
    <property type="nucleotide sequence ID" value="NZ_JAUSVX010000025.1"/>
</dbReference>